<proteinExistence type="predicted"/>
<protein>
    <submittedName>
        <fullName evidence="1">Uncharacterized protein</fullName>
    </submittedName>
</protein>
<gene>
    <name evidence="1" type="ORF">GCK72_010237</name>
</gene>
<comment type="caution">
    <text evidence="1">The sequence shown here is derived from an EMBL/GenBank/DDBJ whole genome shotgun (WGS) entry which is preliminary data.</text>
</comment>
<dbReference type="AlphaFoldDB" id="A0A6A5H447"/>
<evidence type="ECO:0000313" key="1">
    <source>
        <dbReference type="EMBL" id="KAF1761977.1"/>
    </source>
</evidence>
<organism evidence="1 2">
    <name type="scientific">Caenorhabditis remanei</name>
    <name type="common">Caenorhabditis vulgaris</name>
    <dbReference type="NCBI Taxonomy" id="31234"/>
    <lineage>
        <taxon>Eukaryota</taxon>
        <taxon>Metazoa</taxon>
        <taxon>Ecdysozoa</taxon>
        <taxon>Nematoda</taxon>
        <taxon>Chromadorea</taxon>
        <taxon>Rhabditida</taxon>
        <taxon>Rhabditina</taxon>
        <taxon>Rhabditomorpha</taxon>
        <taxon>Rhabditoidea</taxon>
        <taxon>Rhabditidae</taxon>
        <taxon>Peloderinae</taxon>
        <taxon>Caenorhabditis</taxon>
    </lineage>
</organism>
<dbReference type="GeneID" id="78774967"/>
<dbReference type="Proteomes" id="UP000483820">
    <property type="component" value="Chromosome III"/>
</dbReference>
<accession>A0A6A5H447</accession>
<evidence type="ECO:0000313" key="2">
    <source>
        <dbReference type="Proteomes" id="UP000483820"/>
    </source>
</evidence>
<name>A0A6A5H447_CAERE</name>
<dbReference type="KEGG" id="crq:GCK72_010237"/>
<dbReference type="RefSeq" id="XP_053587335.1">
    <property type="nucleotide sequence ID" value="XM_053727758.1"/>
</dbReference>
<dbReference type="EMBL" id="WUAV01000003">
    <property type="protein sequence ID" value="KAF1761977.1"/>
    <property type="molecule type" value="Genomic_DNA"/>
</dbReference>
<dbReference type="CTD" id="78774967"/>
<reference evidence="1 2" key="1">
    <citation type="submission" date="2019-12" db="EMBL/GenBank/DDBJ databases">
        <title>Chromosome-level assembly of the Caenorhabditis remanei genome.</title>
        <authorList>
            <person name="Teterina A.A."/>
            <person name="Willis J.H."/>
            <person name="Phillips P.C."/>
        </authorList>
    </citation>
    <scope>NUCLEOTIDE SEQUENCE [LARGE SCALE GENOMIC DNA]</scope>
    <source>
        <strain evidence="1 2">PX506</strain>
        <tissue evidence="1">Whole organism</tissue>
    </source>
</reference>
<sequence length="111" mass="12983">MKFFFIWECPIAASTSEDSLNVVLRLHVTTNRVVVRDLLVTNEAMLVISMEVETVTIERGGMTKRFTAMATKELSFEIWTFQFGFRAVWHPLMGSRERVLQIIGCEYRYRE</sequence>